<evidence type="ECO:0000256" key="1">
    <source>
        <dbReference type="SAM" id="SignalP"/>
    </source>
</evidence>
<keyword evidence="1" id="KW-0732">Signal</keyword>
<protein>
    <recommendedName>
        <fullName evidence="4">Lipoprotein</fullName>
    </recommendedName>
</protein>
<evidence type="ECO:0000313" key="3">
    <source>
        <dbReference type="Proteomes" id="UP000093366"/>
    </source>
</evidence>
<accession>A0A1C0TUZ7</accession>
<organism evidence="2 3">
    <name type="scientific">Pseudoalteromonas luteoviolacea</name>
    <dbReference type="NCBI Taxonomy" id="43657"/>
    <lineage>
        <taxon>Bacteria</taxon>
        <taxon>Pseudomonadati</taxon>
        <taxon>Pseudomonadota</taxon>
        <taxon>Gammaproteobacteria</taxon>
        <taxon>Alteromonadales</taxon>
        <taxon>Pseudoalteromonadaceae</taxon>
        <taxon>Pseudoalteromonas</taxon>
    </lineage>
</organism>
<name>A0A1C0TUZ7_9GAMM</name>
<evidence type="ECO:0008006" key="4">
    <source>
        <dbReference type="Google" id="ProtNLM"/>
    </source>
</evidence>
<feature type="signal peptide" evidence="1">
    <location>
        <begin position="1"/>
        <end position="17"/>
    </location>
</feature>
<comment type="caution">
    <text evidence="2">The sequence shown here is derived from an EMBL/GenBank/DDBJ whole genome shotgun (WGS) entry which is preliminary data.</text>
</comment>
<sequence length="209" mass="24044">MIKLNKLALTLSLILLAACSTTEKKPTATSNVADIKNVISRHPEISTELYFSRCMSRYKNKNYINLEAKCSCEADLFPRKDINFKQKHSLCKKYNVKEGNQIVPNEMLCGVNTELKEFKSGDYIQRYRWYTQDGWVNGVYKKHAANLWRVVSVNSDGVKLELVNGEYYGRNVGDTVNHRNSPLYNKDFSNPPQYDQVIQSFQLCVSPEL</sequence>
<dbReference type="PROSITE" id="PS51257">
    <property type="entry name" value="PROKAR_LIPOPROTEIN"/>
    <property type="match status" value="1"/>
</dbReference>
<evidence type="ECO:0000313" key="2">
    <source>
        <dbReference type="EMBL" id="OCQ23150.1"/>
    </source>
</evidence>
<dbReference type="Proteomes" id="UP000093366">
    <property type="component" value="Unassembled WGS sequence"/>
</dbReference>
<reference evidence="3" key="1">
    <citation type="submission" date="2016-07" db="EMBL/GenBank/DDBJ databases">
        <authorList>
            <person name="Florea S."/>
            <person name="Webb J.S."/>
            <person name="Jaromczyk J."/>
            <person name="Schardl C.L."/>
        </authorList>
    </citation>
    <scope>NUCLEOTIDE SEQUENCE [LARGE SCALE GENOMIC DNA]</scope>
    <source>
        <strain evidence="3">IPB1</strain>
    </source>
</reference>
<gene>
    <name evidence="2" type="ORF">A7985_04150</name>
</gene>
<dbReference type="EMBL" id="MAUJ01000001">
    <property type="protein sequence ID" value="OCQ23150.1"/>
    <property type="molecule type" value="Genomic_DNA"/>
</dbReference>
<proteinExistence type="predicted"/>
<feature type="chain" id="PRO_5008646446" description="Lipoprotein" evidence="1">
    <location>
        <begin position="18"/>
        <end position="209"/>
    </location>
</feature>
<dbReference type="AlphaFoldDB" id="A0A1C0TUZ7"/>
<dbReference type="RefSeq" id="WP_065789135.1">
    <property type="nucleotide sequence ID" value="NZ_MAUJ01000001.1"/>
</dbReference>